<dbReference type="Proteomes" id="UP001595699">
    <property type="component" value="Unassembled WGS sequence"/>
</dbReference>
<organism evidence="2 3">
    <name type="scientific">Tenggerimyces flavus</name>
    <dbReference type="NCBI Taxonomy" id="1708749"/>
    <lineage>
        <taxon>Bacteria</taxon>
        <taxon>Bacillati</taxon>
        <taxon>Actinomycetota</taxon>
        <taxon>Actinomycetes</taxon>
        <taxon>Propionibacteriales</taxon>
        <taxon>Nocardioidaceae</taxon>
        <taxon>Tenggerimyces</taxon>
    </lineage>
</organism>
<dbReference type="RefSeq" id="WP_205121603.1">
    <property type="nucleotide sequence ID" value="NZ_JAFBCM010000001.1"/>
</dbReference>
<dbReference type="InterPro" id="IPR036388">
    <property type="entry name" value="WH-like_DNA-bd_sf"/>
</dbReference>
<dbReference type="PANTHER" id="PTHR18964:SF173">
    <property type="entry name" value="GLUCOKINASE"/>
    <property type="match status" value="1"/>
</dbReference>
<dbReference type="Gene3D" id="1.10.10.10">
    <property type="entry name" value="Winged helix-like DNA-binding domain superfamily/Winged helix DNA-binding domain"/>
    <property type="match status" value="1"/>
</dbReference>
<dbReference type="EMBL" id="JBHRZH010000033">
    <property type="protein sequence ID" value="MFC3764746.1"/>
    <property type="molecule type" value="Genomic_DNA"/>
</dbReference>
<accession>A0ABV7YHV4</accession>
<dbReference type="SUPFAM" id="SSF53067">
    <property type="entry name" value="Actin-like ATPase domain"/>
    <property type="match status" value="1"/>
</dbReference>
<keyword evidence="3" id="KW-1185">Reference proteome</keyword>
<dbReference type="InterPro" id="IPR000600">
    <property type="entry name" value="ROK"/>
</dbReference>
<evidence type="ECO:0000313" key="3">
    <source>
        <dbReference type="Proteomes" id="UP001595699"/>
    </source>
</evidence>
<dbReference type="InterPro" id="IPR036390">
    <property type="entry name" value="WH_DNA-bd_sf"/>
</dbReference>
<evidence type="ECO:0000313" key="2">
    <source>
        <dbReference type="EMBL" id="MFC3764746.1"/>
    </source>
</evidence>
<comment type="caution">
    <text evidence="2">The sequence shown here is derived from an EMBL/GenBank/DDBJ whole genome shotgun (WGS) entry which is preliminary data.</text>
</comment>
<reference evidence="3" key="1">
    <citation type="journal article" date="2019" name="Int. J. Syst. Evol. Microbiol.">
        <title>The Global Catalogue of Microorganisms (GCM) 10K type strain sequencing project: providing services to taxonomists for standard genome sequencing and annotation.</title>
        <authorList>
            <consortium name="The Broad Institute Genomics Platform"/>
            <consortium name="The Broad Institute Genome Sequencing Center for Infectious Disease"/>
            <person name="Wu L."/>
            <person name="Ma J."/>
        </authorList>
    </citation>
    <scope>NUCLEOTIDE SEQUENCE [LARGE SCALE GENOMIC DNA]</scope>
    <source>
        <strain evidence="3">CGMCC 4.7241</strain>
    </source>
</reference>
<name>A0ABV7YHV4_9ACTN</name>
<sequence length="397" mass="41300">MSGGITPTSPGEILELIRSGQVTTRRELQDLTGLSRSTVALRLAPLIANGYVRARVRRSGSAGRPANALSFDETGKLILAADLGATHGRYALTDAAGTVLAESAGELSIGSPPQTVLRTVIRRFRDLIRRTDRPVGQLAGIGIGVPGPVDYARGRPVQPPIMPGWHDYPVAAELSAAFDCPAFVDNDANIMGLGEMRTHYREEASLLFVKVSTGIGAGVILSGRPQHGVAGAAGDIGHIRIAHPVEGRRCACGASGCLAAHASGAALARRLSDAGLPAVSSLDVVRLVHEGHPDAIEAVRTAGSLLGEVLSTAIALLNPSVLVLGGDLVLTHEHFLLSVRQAIYERTVPLATRDLAIAGSQLGIRAGVEGARHMVVDEVFSAEAVDARLETLETAGG</sequence>
<dbReference type="PROSITE" id="PS01125">
    <property type="entry name" value="ROK"/>
    <property type="match status" value="1"/>
</dbReference>
<dbReference type="Pfam" id="PF13412">
    <property type="entry name" value="HTH_24"/>
    <property type="match status" value="1"/>
</dbReference>
<dbReference type="InterPro" id="IPR043129">
    <property type="entry name" value="ATPase_NBD"/>
</dbReference>
<dbReference type="InterPro" id="IPR049874">
    <property type="entry name" value="ROK_cs"/>
</dbReference>
<dbReference type="SUPFAM" id="SSF46785">
    <property type="entry name" value="Winged helix' DNA-binding domain"/>
    <property type="match status" value="1"/>
</dbReference>
<proteinExistence type="inferred from homology"/>
<dbReference type="Gene3D" id="3.30.420.40">
    <property type="match status" value="2"/>
</dbReference>
<protein>
    <submittedName>
        <fullName evidence="2">ROK family transcriptional regulator</fullName>
    </submittedName>
</protein>
<dbReference type="PANTHER" id="PTHR18964">
    <property type="entry name" value="ROK (REPRESSOR, ORF, KINASE) FAMILY"/>
    <property type="match status" value="1"/>
</dbReference>
<gene>
    <name evidence="2" type="ORF">ACFOUW_28175</name>
</gene>
<comment type="similarity">
    <text evidence="1">Belongs to the ROK (NagC/XylR) family.</text>
</comment>
<dbReference type="Pfam" id="PF00480">
    <property type="entry name" value="ROK"/>
    <property type="match status" value="1"/>
</dbReference>
<evidence type="ECO:0000256" key="1">
    <source>
        <dbReference type="ARBA" id="ARBA00006479"/>
    </source>
</evidence>